<feature type="non-terminal residue" evidence="1">
    <location>
        <position position="120"/>
    </location>
</feature>
<evidence type="ECO:0000313" key="1">
    <source>
        <dbReference type="EMBL" id="SVA25981.1"/>
    </source>
</evidence>
<sequence>MIRHTNIITNKTQAYIRNSILKRLSYCQKYYQNFRWNISNIKVIKGLVNRGKDQAGREIKFRKILGSNMPIPPPTSPLPYYMTRLIPLNKTRKVSASKNVSLGSIGYSSAHNFVEKIKNK</sequence>
<dbReference type="AlphaFoldDB" id="A0A381UE03"/>
<proteinExistence type="predicted"/>
<dbReference type="EMBL" id="UINC01006181">
    <property type="protein sequence ID" value="SVA25981.1"/>
    <property type="molecule type" value="Genomic_DNA"/>
</dbReference>
<gene>
    <name evidence="1" type="ORF">METZ01_LOCUS78835</name>
</gene>
<name>A0A381UE03_9ZZZZ</name>
<accession>A0A381UE03</accession>
<organism evidence="1">
    <name type="scientific">marine metagenome</name>
    <dbReference type="NCBI Taxonomy" id="408172"/>
    <lineage>
        <taxon>unclassified sequences</taxon>
        <taxon>metagenomes</taxon>
        <taxon>ecological metagenomes</taxon>
    </lineage>
</organism>
<reference evidence="1" key="1">
    <citation type="submission" date="2018-05" db="EMBL/GenBank/DDBJ databases">
        <authorList>
            <person name="Lanie J.A."/>
            <person name="Ng W.-L."/>
            <person name="Kazmierczak K.M."/>
            <person name="Andrzejewski T.M."/>
            <person name="Davidsen T.M."/>
            <person name="Wayne K.J."/>
            <person name="Tettelin H."/>
            <person name="Glass J.I."/>
            <person name="Rusch D."/>
            <person name="Podicherti R."/>
            <person name="Tsui H.-C.T."/>
            <person name="Winkler M.E."/>
        </authorList>
    </citation>
    <scope>NUCLEOTIDE SEQUENCE</scope>
</reference>
<protein>
    <submittedName>
        <fullName evidence="1">Uncharacterized protein</fullName>
    </submittedName>
</protein>